<keyword evidence="7" id="KW-0256">Endoplasmic reticulum</keyword>
<evidence type="ECO:0000256" key="6">
    <source>
        <dbReference type="ARBA" id="ARBA00022777"/>
    </source>
</evidence>
<comment type="similarity">
    <text evidence="2">Belongs to the polyprenol kinase family.</text>
</comment>
<evidence type="ECO:0000256" key="9">
    <source>
        <dbReference type="ARBA" id="ARBA00023136"/>
    </source>
</evidence>
<accession>A0ABR0RT71</accession>
<feature type="transmembrane region" description="Helical" evidence="11">
    <location>
        <begin position="794"/>
        <end position="811"/>
    </location>
</feature>
<comment type="caution">
    <text evidence="12">The sequence shown here is derived from an EMBL/GenBank/DDBJ whole genome shotgun (WGS) entry which is preliminary data.</text>
</comment>
<feature type="transmembrane region" description="Helical" evidence="11">
    <location>
        <begin position="616"/>
        <end position="636"/>
    </location>
</feature>
<feature type="transmembrane region" description="Helical" evidence="11">
    <location>
        <begin position="754"/>
        <end position="773"/>
    </location>
</feature>
<dbReference type="GeneID" id="89998054"/>
<dbReference type="PANTHER" id="PTHR13205:SF15">
    <property type="entry name" value="DOLICHOL KINASE"/>
    <property type="match status" value="1"/>
</dbReference>
<keyword evidence="6 12" id="KW-0418">Kinase</keyword>
<dbReference type="GO" id="GO:0016301">
    <property type="term" value="F:kinase activity"/>
    <property type="evidence" value="ECO:0007669"/>
    <property type="project" value="UniProtKB-KW"/>
</dbReference>
<reference evidence="12 13" key="1">
    <citation type="journal article" date="2023" name="Res Sq">
        <title>Genomic and morphological characterization of Knufia obscura isolated from the Mars 2020 spacecraft assembly facility.</title>
        <authorList>
            <person name="Chander A.M."/>
            <person name="Teixeira M.M."/>
            <person name="Singh N.K."/>
            <person name="Williams M.P."/>
            <person name="Parker C.W."/>
            <person name="Leo P."/>
            <person name="Stajich J.E."/>
            <person name="Torok T."/>
            <person name="Tighe S."/>
            <person name="Mason C.E."/>
            <person name="Venkateswaran K."/>
        </authorList>
    </citation>
    <scope>NUCLEOTIDE SEQUENCE [LARGE SCALE GENOMIC DNA]</scope>
    <source>
        <strain evidence="12 13">CCFEE 5817</strain>
    </source>
</reference>
<feature type="transmembrane region" description="Helical" evidence="11">
    <location>
        <begin position="656"/>
        <end position="685"/>
    </location>
</feature>
<sequence>MPVRTSTSRSPHPYHRKSISLSQRPENDSSTDVRSSDAVRSSDSSEDHAIEADDEKGPLLRLPAPPIRGRKGLKDGDDPSVEWTPLVSPVPTPSVEKPGFSFTSAKHSGKPEQIKGEQDEIYAKYIQRRRAEVVRRVTETVLLLAVGLLSSLDRRAGSISWVPTISPSLWKWKYELKCFFTIFCSCYLLYPVRRALRLRLAGQGLASAVRTGFHVPSRFDPGILLYPVLLPLCIAASLGHYDTMILVNIILGLASMPQEVVPMFQRGGYYIHWALSIVPVSLLIPLRRHPSILKLHASKACTNLQEMGLLFPLHQNLVKLISDLVTTSLDPSEIQLLSAGLINLLVFATTPQSQILKALLWVGGLCLFVFCEFALKAEVSLARVPAWRFARNKTSTKGVSGRINRILQALLPEPRSRFALSTSSESEDEKSPKLAPPRRSRKTRRTALREGNVDDALHKTLSADDGEVTSDTTKLTTFPALARSATFSTYGRATAMAVKWRNIASSSNPYTRLNFLHAQALKYLLAVYAYVAVAASILLPVRYFISQRALASNEPIGWAIGYFVGDIPPIRMFVIGNNLEWWIKIPVNKSQIEFGSDAGWVEFLRRHVIGSANTRLLLAAYCVSVVGMGIVAVLQLNNVVEVDTRRKVFHGVMVAMLLPTIPIDPCFFALALMIVLAVFLMLDLFRASQLPPISRPLTNFLAPYVDGRDYRGPVIVSHIFLLIGCAIPLWFSLASTERLGDGPWAGWEVASRDLSMVSGVICVGMGDAAASLFGRRYGRTKWYWGGGKSIEGSVAFTLAVMIGLMASWLWLRIGGWVEFDAREIPLAALKALAAGAGASLMESTLTAANDNVVVPIGLWLLVRGLRI</sequence>
<feature type="compositionally biased region" description="Low complexity" evidence="10">
    <location>
        <begin position="28"/>
        <end position="42"/>
    </location>
</feature>
<evidence type="ECO:0000256" key="7">
    <source>
        <dbReference type="ARBA" id="ARBA00022824"/>
    </source>
</evidence>
<keyword evidence="5 11" id="KW-0812">Transmembrane</keyword>
<evidence type="ECO:0000256" key="11">
    <source>
        <dbReference type="SAM" id="Phobius"/>
    </source>
</evidence>
<keyword evidence="9 11" id="KW-0472">Membrane</keyword>
<feature type="compositionally biased region" description="Basic residues" evidence="10">
    <location>
        <begin position="436"/>
        <end position="446"/>
    </location>
</feature>
<evidence type="ECO:0000256" key="1">
    <source>
        <dbReference type="ARBA" id="ARBA00004477"/>
    </source>
</evidence>
<gene>
    <name evidence="12" type="primary">SEC59</name>
    <name evidence="12" type="ORF">PMZ80_004605</name>
</gene>
<dbReference type="RefSeq" id="XP_064731687.1">
    <property type="nucleotide sequence ID" value="XM_064873029.1"/>
</dbReference>
<dbReference type="PANTHER" id="PTHR13205">
    <property type="entry name" value="TRANSMEMBRANE PROTEIN 15-RELATED"/>
    <property type="match status" value="1"/>
</dbReference>
<keyword evidence="4" id="KW-0808">Transferase</keyword>
<feature type="compositionally biased region" description="Basic and acidic residues" evidence="10">
    <location>
        <begin position="43"/>
        <end position="58"/>
    </location>
</feature>
<keyword evidence="13" id="KW-1185">Reference proteome</keyword>
<feature type="compositionally biased region" description="Polar residues" evidence="10">
    <location>
        <begin position="1"/>
        <end position="10"/>
    </location>
</feature>
<evidence type="ECO:0000256" key="10">
    <source>
        <dbReference type="SAM" id="MobiDB-lite"/>
    </source>
</evidence>
<organism evidence="12 13">
    <name type="scientific">Knufia obscura</name>
    <dbReference type="NCBI Taxonomy" id="1635080"/>
    <lineage>
        <taxon>Eukaryota</taxon>
        <taxon>Fungi</taxon>
        <taxon>Dikarya</taxon>
        <taxon>Ascomycota</taxon>
        <taxon>Pezizomycotina</taxon>
        <taxon>Eurotiomycetes</taxon>
        <taxon>Chaetothyriomycetidae</taxon>
        <taxon>Chaetothyriales</taxon>
        <taxon>Trichomeriaceae</taxon>
        <taxon>Knufia</taxon>
    </lineage>
</organism>
<keyword evidence="8 11" id="KW-1133">Transmembrane helix</keyword>
<evidence type="ECO:0000256" key="2">
    <source>
        <dbReference type="ARBA" id="ARBA00010794"/>
    </source>
</evidence>
<dbReference type="InterPro" id="IPR032974">
    <property type="entry name" value="Polypren_kinase"/>
</dbReference>
<evidence type="ECO:0000256" key="8">
    <source>
        <dbReference type="ARBA" id="ARBA00022989"/>
    </source>
</evidence>
<dbReference type="EC" id="2.7.1.108" evidence="3"/>
<evidence type="ECO:0000256" key="5">
    <source>
        <dbReference type="ARBA" id="ARBA00022692"/>
    </source>
</evidence>
<feature type="region of interest" description="Disordered" evidence="10">
    <location>
        <begin position="1"/>
        <end position="115"/>
    </location>
</feature>
<feature type="transmembrane region" description="Helical" evidence="11">
    <location>
        <begin position="714"/>
        <end position="734"/>
    </location>
</feature>
<feature type="transmembrane region" description="Helical" evidence="11">
    <location>
        <begin position="523"/>
        <end position="545"/>
    </location>
</feature>
<name>A0ABR0RT71_9EURO</name>
<dbReference type="Proteomes" id="UP001334248">
    <property type="component" value="Unassembled WGS sequence"/>
</dbReference>
<feature type="compositionally biased region" description="Low complexity" evidence="10">
    <location>
        <begin position="84"/>
        <end position="95"/>
    </location>
</feature>
<comment type="subcellular location">
    <subcellularLocation>
        <location evidence="1">Endoplasmic reticulum membrane</location>
        <topology evidence="1">Multi-pass membrane protein</topology>
    </subcellularLocation>
</comment>
<evidence type="ECO:0000256" key="4">
    <source>
        <dbReference type="ARBA" id="ARBA00022679"/>
    </source>
</evidence>
<dbReference type="EMBL" id="JAVHJV010000004">
    <property type="protein sequence ID" value="KAK5943597.1"/>
    <property type="molecule type" value="Genomic_DNA"/>
</dbReference>
<feature type="region of interest" description="Disordered" evidence="10">
    <location>
        <begin position="417"/>
        <end position="449"/>
    </location>
</feature>
<evidence type="ECO:0000313" key="13">
    <source>
        <dbReference type="Proteomes" id="UP001334248"/>
    </source>
</evidence>
<evidence type="ECO:0000256" key="3">
    <source>
        <dbReference type="ARBA" id="ARBA00012132"/>
    </source>
</evidence>
<proteinExistence type="inferred from homology"/>
<protein>
    <recommendedName>
        <fullName evidence="3">dolichol kinase</fullName>
        <ecNumber evidence="3">2.7.1.108</ecNumber>
    </recommendedName>
</protein>
<evidence type="ECO:0000313" key="12">
    <source>
        <dbReference type="EMBL" id="KAK5943597.1"/>
    </source>
</evidence>